<keyword evidence="2" id="KW-1185">Reference proteome</keyword>
<organism evidence="1 2">
    <name type="scientific">Brevibacterium iodinum ATCC 49514</name>
    <dbReference type="NCBI Taxonomy" id="1255616"/>
    <lineage>
        <taxon>Bacteria</taxon>
        <taxon>Bacillati</taxon>
        <taxon>Actinomycetota</taxon>
        <taxon>Actinomycetes</taxon>
        <taxon>Micrococcales</taxon>
        <taxon>Brevibacteriaceae</taxon>
        <taxon>Brevibacterium</taxon>
    </lineage>
</organism>
<dbReference type="EMBL" id="FXYX01000018">
    <property type="protein sequence ID" value="SMX91313.1"/>
    <property type="molecule type" value="Genomic_DNA"/>
</dbReference>
<proteinExistence type="predicted"/>
<protein>
    <submittedName>
        <fullName evidence="1">Uncharacterized protein</fullName>
    </submittedName>
</protein>
<accession>A0A2H1JV24</accession>
<evidence type="ECO:0000313" key="2">
    <source>
        <dbReference type="Proteomes" id="UP000234382"/>
    </source>
</evidence>
<sequence length="408" mass="45230">MIKHADAQVRSMRSRMVHALADAHERLMISPADERGSIAWDLLQKLETAATDESVASAVENYQTVSELSVDPDVQEEMSARAEELRGFSEAFEGASSYERPWLAGLSTTTAEVVRPELLEELRSTPSWRLTQQASLEAGVSCMPPDPAKWTAADRGGFQRIEAYKRDADVWRRQDYGPWETNETEELPAGGVLRDEVGKRLKQSCLRTDGNSLAVSDARARAELVLMEGTGATSNWWALNQGIPTDVDSFPAPNKSLQQEPDVTVTMTRPEWERARTYMGKEHEALTSVDDHSVQIVMGAQQLEELKDRTEITKWSAVSYAQKIHDRFLVRMEADEPAAEDRREVADIDAEAKQVVSKCDALTEALNNARAVPVHSAGQTVLGVKREQVYMTAGPRTADASATVDMGR</sequence>
<evidence type="ECO:0000313" key="1">
    <source>
        <dbReference type="EMBL" id="SMX91313.1"/>
    </source>
</evidence>
<reference evidence="2" key="1">
    <citation type="submission" date="2017-03" db="EMBL/GenBank/DDBJ databases">
        <authorList>
            <person name="Monnet C."/>
        </authorList>
    </citation>
    <scope>NUCLEOTIDE SEQUENCE [LARGE SCALE GENOMIC DNA]</scope>
    <source>
        <strain evidence="2">ATCC 49514</strain>
    </source>
</reference>
<name>A0A2H1JV24_9MICO</name>
<gene>
    <name evidence="1" type="ORF">BI49514_02387</name>
</gene>
<dbReference type="Proteomes" id="UP000234382">
    <property type="component" value="Unassembled WGS sequence"/>
</dbReference>
<dbReference type="AlphaFoldDB" id="A0A2H1JV24"/>